<keyword evidence="3" id="KW-1185">Reference proteome</keyword>
<keyword evidence="1" id="KW-0472">Membrane</keyword>
<name>A0A7C9RCT7_9BRAD</name>
<comment type="caution">
    <text evidence="2">The sequence shown here is derived from an EMBL/GenBank/DDBJ whole genome shotgun (WGS) entry which is preliminary data.</text>
</comment>
<reference evidence="2" key="1">
    <citation type="submission" date="2020-02" db="EMBL/GenBank/DDBJ databases">
        <title>Draft genome sequence of Candidatus Afipia apatlaquensis IBT-C3, a potential strain for decolorization of textile dyes.</title>
        <authorList>
            <person name="Sanchez-Reyes A."/>
            <person name="Breton-Deval L."/>
            <person name="Mangelson H."/>
            <person name="Sanchez-Flores A."/>
        </authorList>
    </citation>
    <scope>NUCLEOTIDE SEQUENCE [LARGE SCALE GENOMIC DNA]</scope>
    <source>
        <strain evidence="2">IBT-C3</strain>
    </source>
</reference>
<sequence>MTTDDIEMSWDLLNAYVDGELDRFMSAKVAAAVAQDATLAARVATLSKLKASVHQLEFSAGQLPPLPIGLQGRRFAAWRIYAAAASLVAVLAAGLLIDR</sequence>
<evidence type="ECO:0000313" key="2">
    <source>
        <dbReference type="EMBL" id="NGX94285.1"/>
    </source>
</evidence>
<dbReference type="Proteomes" id="UP000480266">
    <property type="component" value="Unassembled WGS sequence"/>
</dbReference>
<proteinExistence type="predicted"/>
<feature type="transmembrane region" description="Helical" evidence="1">
    <location>
        <begin position="76"/>
        <end position="97"/>
    </location>
</feature>
<dbReference type="EMBL" id="JAAMRR010000169">
    <property type="protein sequence ID" value="NGX94285.1"/>
    <property type="molecule type" value="Genomic_DNA"/>
</dbReference>
<protein>
    <recommendedName>
        <fullName evidence="4">Anti-sigma factor</fullName>
    </recommendedName>
</protein>
<organism evidence="2 3">
    <name type="scientific">Candidatus Afipia apatlaquensis</name>
    <dbReference type="NCBI Taxonomy" id="2712852"/>
    <lineage>
        <taxon>Bacteria</taxon>
        <taxon>Pseudomonadati</taxon>
        <taxon>Pseudomonadota</taxon>
        <taxon>Alphaproteobacteria</taxon>
        <taxon>Hyphomicrobiales</taxon>
        <taxon>Nitrobacteraceae</taxon>
        <taxon>Afipia</taxon>
    </lineage>
</organism>
<keyword evidence="1" id="KW-0812">Transmembrane</keyword>
<keyword evidence="1" id="KW-1133">Transmembrane helix</keyword>
<gene>
    <name evidence="2" type="ORF">G4V63_03295</name>
</gene>
<evidence type="ECO:0000256" key="1">
    <source>
        <dbReference type="SAM" id="Phobius"/>
    </source>
</evidence>
<dbReference type="AlphaFoldDB" id="A0A7C9RCT7"/>
<evidence type="ECO:0000313" key="3">
    <source>
        <dbReference type="Proteomes" id="UP000480266"/>
    </source>
</evidence>
<accession>A0A7C9RCT7</accession>
<evidence type="ECO:0008006" key="4">
    <source>
        <dbReference type="Google" id="ProtNLM"/>
    </source>
</evidence>